<comment type="caution">
    <text evidence="9">Lacks conserved residue(s) required for the propagation of feature annotation.</text>
</comment>
<dbReference type="FunFam" id="3.30.70.1430:FF:000001">
    <property type="entry name" value="Efflux pump membrane transporter"/>
    <property type="match status" value="1"/>
</dbReference>
<comment type="caution">
    <text evidence="10">The sequence shown here is derived from an EMBL/GenBank/DDBJ whole genome shotgun (WGS) entry which is preliminary data.</text>
</comment>
<comment type="subcellular location">
    <subcellularLocation>
        <location evidence="1 9">Cell inner membrane</location>
        <topology evidence="1 9">Multi-pass membrane protein</topology>
    </subcellularLocation>
</comment>
<dbReference type="InterPro" id="IPR027463">
    <property type="entry name" value="AcrB_DN_DC_subdom"/>
</dbReference>
<name>A0A0Q9YGD1_9GAMM</name>
<feature type="transmembrane region" description="Helical" evidence="9">
    <location>
        <begin position="872"/>
        <end position="889"/>
    </location>
</feature>
<dbReference type="Gene3D" id="3.30.70.1320">
    <property type="entry name" value="Multidrug efflux transporter AcrB pore domain like"/>
    <property type="match status" value="1"/>
</dbReference>
<dbReference type="GO" id="GO:0009636">
    <property type="term" value="P:response to toxic substance"/>
    <property type="evidence" value="ECO:0007669"/>
    <property type="project" value="UniProtKB-ARBA"/>
</dbReference>
<dbReference type="NCBIfam" id="NF000282">
    <property type="entry name" value="RND_permease_1"/>
    <property type="match status" value="1"/>
</dbReference>
<feature type="transmembrane region" description="Helical" evidence="9">
    <location>
        <begin position="339"/>
        <end position="358"/>
    </location>
</feature>
<protein>
    <recommendedName>
        <fullName evidence="9">Efflux pump membrane transporter</fullName>
    </recommendedName>
</protein>
<keyword evidence="12" id="KW-1185">Reference proteome</keyword>
<reference evidence="11" key="2">
    <citation type="journal article" date="2016" name="Genome Announc.">
        <title>Draft Genome Sequences of Two Novel Amoeba-Resistant Intranuclear Bacteria, 'Candidatus Berkiella cookevillensis' and 'Candidatus Berkiella aquae'.</title>
        <authorList>
            <person name="Mehari Y.T."/>
            <person name="Arivett B.A."/>
            <person name="Farone A.L."/>
            <person name="Gunderson J.H."/>
            <person name="Farone M.B."/>
        </authorList>
    </citation>
    <scope>NUCLEOTIDE SEQUENCE</scope>
    <source>
        <strain evidence="11">CC99</strain>
    </source>
</reference>
<keyword evidence="5 9" id="KW-0997">Cell inner membrane</keyword>
<dbReference type="PANTHER" id="PTHR32063">
    <property type="match status" value="1"/>
</dbReference>
<dbReference type="AlphaFoldDB" id="A0A0Q9YGD1"/>
<dbReference type="STRING" id="437022.CC99x_00624"/>
<dbReference type="RefSeq" id="WP_057623548.1">
    <property type="nucleotide sequence ID" value="NZ_LKHV02000001.1"/>
</dbReference>
<dbReference type="PRINTS" id="PR00702">
    <property type="entry name" value="ACRIFLAVINRP"/>
</dbReference>
<feature type="transmembrane region" description="Helical" evidence="9">
    <location>
        <begin position="536"/>
        <end position="555"/>
    </location>
</feature>
<evidence type="ECO:0000313" key="11">
    <source>
        <dbReference type="EMBL" id="MCS5707608.1"/>
    </source>
</evidence>
<dbReference type="SUPFAM" id="SSF82693">
    <property type="entry name" value="Multidrug efflux transporter AcrB pore domain, PN1, PN2, PC1 and PC2 subdomains"/>
    <property type="match status" value="4"/>
</dbReference>
<dbReference type="PATRIC" id="fig|1590042.3.peg.642"/>
<evidence type="ECO:0000313" key="12">
    <source>
        <dbReference type="Proteomes" id="UP000051494"/>
    </source>
</evidence>
<feature type="transmembrane region" description="Helical" evidence="9">
    <location>
        <begin position="922"/>
        <end position="945"/>
    </location>
</feature>
<keyword evidence="8 9" id="KW-0472">Membrane</keyword>
<dbReference type="GO" id="GO:0015562">
    <property type="term" value="F:efflux transmembrane transporter activity"/>
    <property type="evidence" value="ECO:0007669"/>
    <property type="project" value="InterPro"/>
</dbReference>
<proteinExistence type="inferred from homology"/>
<dbReference type="InterPro" id="IPR004764">
    <property type="entry name" value="MdtF-like"/>
</dbReference>
<evidence type="ECO:0000256" key="6">
    <source>
        <dbReference type="ARBA" id="ARBA00022692"/>
    </source>
</evidence>
<evidence type="ECO:0000313" key="10">
    <source>
        <dbReference type="EMBL" id="KRG19611.1"/>
    </source>
</evidence>
<dbReference type="Gene3D" id="1.20.1640.10">
    <property type="entry name" value="Multidrug efflux transporter AcrB transmembrane domain"/>
    <property type="match status" value="2"/>
</dbReference>
<dbReference type="Gene3D" id="3.30.70.1430">
    <property type="entry name" value="Multidrug efflux transporter AcrB pore domain"/>
    <property type="match status" value="2"/>
</dbReference>
<keyword evidence="6 9" id="KW-0812">Transmembrane</keyword>
<evidence type="ECO:0000256" key="2">
    <source>
        <dbReference type="ARBA" id="ARBA00010942"/>
    </source>
</evidence>
<comment type="similarity">
    <text evidence="2 9">Belongs to the resistance-nodulation-cell division (RND) (TC 2.A.6) family.</text>
</comment>
<feature type="transmembrane region" description="Helical" evidence="9">
    <location>
        <begin position="437"/>
        <end position="457"/>
    </location>
</feature>
<feature type="transmembrane region" description="Helical" evidence="9">
    <location>
        <begin position="999"/>
        <end position="1025"/>
    </location>
</feature>
<reference evidence="10" key="1">
    <citation type="submission" date="2015-09" db="EMBL/GenBank/DDBJ databases">
        <title>Draft Genome Sequences of Two Novel Amoeba-resistant Intranuclear Bacteria, Candidatus Berkiella cookevillensis and Candidatus Berkiella aquae.</title>
        <authorList>
            <person name="Mehari Y.T."/>
            <person name="Arivett B.A."/>
            <person name="Farone A.L."/>
            <person name="Gunderson J.H."/>
            <person name="Farone M.B."/>
        </authorList>
    </citation>
    <scope>NUCLEOTIDE SEQUENCE [LARGE SCALE GENOMIC DNA]</scope>
    <source>
        <strain evidence="10">CC99</strain>
    </source>
</reference>
<keyword evidence="3 9" id="KW-0813">Transport</keyword>
<dbReference type="Proteomes" id="UP000051494">
    <property type="component" value="Unassembled WGS sequence"/>
</dbReference>
<dbReference type="Gene3D" id="3.30.70.1440">
    <property type="entry name" value="Multidrug efflux transporter AcrB pore domain"/>
    <property type="match status" value="1"/>
</dbReference>
<dbReference type="FunFam" id="3.30.2090.10:FF:000001">
    <property type="entry name" value="Efflux pump membrane transporter"/>
    <property type="match status" value="1"/>
</dbReference>
<reference evidence="11" key="3">
    <citation type="submission" date="2021-06" db="EMBL/GenBank/DDBJ databases">
        <title>Genomic Description and Analysis of Intracellular Bacteria, Candidatus Berkiella cookevillensis and Candidatus Berkiella aquae.</title>
        <authorList>
            <person name="Kidane D.T."/>
            <person name="Mehari Y.T."/>
            <person name="Rice F.C."/>
            <person name="Arivett B.A."/>
            <person name="Farone A.L."/>
            <person name="Berk S.G."/>
            <person name="Farone M.B."/>
        </authorList>
    </citation>
    <scope>NUCLEOTIDE SEQUENCE</scope>
    <source>
        <strain evidence="11">CC99</strain>
    </source>
</reference>
<dbReference type="GO" id="GO:0005886">
    <property type="term" value="C:plasma membrane"/>
    <property type="evidence" value="ECO:0007669"/>
    <property type="project" value="UniProtKB-SubCell"/>
</dbReference>
<dbReference type="EMBL" id="LKHV01000002">
    <property type="protein sequence ID" value="KRG19611.1"/>
    <property type="molecule type" value="Genomic_DNA"/>
</dbReference>
<keyword evidence="4" id="KW-1003">Cell membrane</keyword>
<keyword evidence="7 9" id="KW-1133">Transmembrane helix</keyword>
<sequence>MSRFFIDRPVFAWVIAIIIMLAGAIAISKLPVEQYPDIAPPSVAINAVYPGADAKTVENSVTQVIEQKLTGIDNLRYFSSNSSDSMATITLTFEPEADPDIAQVQTQNKVQAAIPQLPPEVQVQGVTVTKSNDSFLLVAGFYSEDGSISEKELGDILASKVQDAVARVNGVGNVTVFGEQHAMRIWLDPNKLLSYKLSTLDVRNAISTQNTDISAGQLGGLPAVQGQQLNATVTAQSRLKTVEDFERIILRVNTDGSQVRLKDVARVELGSQGYTRIVRYKRLPASGIAISLATGANALDTAAAVKAKISELSSILPKGVKVVYPYDTTPFVKLSIRSVVETLLEAVLLVFLVMYLFLQNFRATLIPSIAVPVVLLGTFAVLLAFGFTINVLTMFAMVLAIGLLVDDAIVVVENVERIMSEEGLPPKEATKKSMDQITGALIGIALVLSAVFVPMAFFSGSAGAIYRQFSITIVSAMTLSVIVALVLSPSLCATFLKPIEKGHSELNTGFFGWFNRNFNRGRDMYQKGSGYIARRVFRFFIIYAVLVGGLAFLFMRLPTSFLPNEDQGIMFLMANTPVSSTAERTLESVEKIEDYILAEEDENVDHLFTVVGFSFAGVAQNAAIGFVGLKDWDERKDPSQSVFAIAGRTMGALMQIKDAIAFAFFPPPIRELGNASGFDMQLVDRNNMGHKALMEARNQILGMAAQNPMLMGVRPNGLDDVPQYKINIDTEKASAMGLSLSDINQTLQTAWGSAYVNDFLDDGRIKRVYLQADAPYRMLPEDLKDWFVRNNKQEMVPFNAFSTAEWTYGSPKLERFNGIASVNIQGATAPGVSTGQAMEEMQKIVSNVPGGFAIEWSGLSYEERLTGAQAPALYALSIIVVFLSLAALYESWTIPFAVILTVPLGIIGAVIATSVKGLSNDVYFQVALLTTIGLSAKNAILIVEFAKELYEKGHGLFESTMMAAKLRFRPILMTSMAFILGVTPLAIAKGAGSASQNAIGIGVMGGMIAATTIAIFFVPMFYVAIQGLSKSKREHQSP</sequence>
<evidence type="ECO:0000256" key="1">
    <source>
        <dbReference type="ARBA" id="ARBA00004429"/>
    </source>
</evidence>
<accession>A0A0Q9YGD1</accession>
<feature type="transmembrane region" description="Helical" evidence="9">
    <location>
        <begin position="365"/>
        <end position="385"/>
    </location>
</feature>
<dbReference type="FunFam" id="3.30.2090.10:FF:000002">
    <property type="entry name" value="Efflux pump membrane transporter"/>
    <property type="match status" value="1"/>
</dbReference>
<feature type="transmembrane region" description="Helical" evidence="9">
    <location>
        <begin position="966"/>
        <end position="987"/>
    </location>
</feature>
<feature type="transmembrane region" description="Helical" evidence="9">
    <location>
        <begin position="469"/>
        <end position="496"/>
    </location>
</feature>
<evidence type="ECO:0000256" key="4">
    <source>
        <dbReference type="ARBA" id="ARBA00022475"/>
    </source>
</evidence>
<evidence type="ECO:0000256" key="5">
    <source>
        <dbReference type="ARBA" id="ARBA00022519"/>
    </source>
</evidence>
<dbReference type="SUPFAM" id="SSF82714">
    <property type="entry name" value="Multidrug efflux transporter AcrB TolC docking domain, DN and DC subdomains"/>
    <property type="match status" value="2"/>
</dbReference>
<organism evidence="10">
    <name type="scientific">Candidatus Berkiella cookevillensis</name>
    <dbReference type="NCBI Taxonomy" id="437022"/>
    <lineage>
        <taxon>Bacteria</taxon>
        <taxon>Pseudomonadati</taxon>
        <taxon>Pseudomonadota</taxon>
        <taxon>Gammaproteobacteria</taxon>
        <taxon>Candidatus Berkiellales</taxon>
        <taxon>Candidatus Berkiellaceae</taxon>
        <taxon>Candidatus Berkiella</taxon>
    </lineage>
</organism>
<evidence type="ECO:0000256" key="9">
    <source>
        <dbReference type="RuleBase" id="RU364070"/>
    </source>
</evidence>
<evidence type="ECO:0000256" key="7">
    <source>
        <dbReference type="ARBA" id="ARBA00022989"/>
    </source>
</evidence>
<gene>
    <name evidence="10" type="primary">mexB</name>
    <name evidence="11" type="ORF">CC99x_001680</name>
    <name evidence="10" type="ORF">CC99x_00624</name>
</gene>
<dbReference type="FunFam" id="1.20.1640.10:FF:000001">
    <property type="entry name" value="Efflux pump membrane transporter"/>
    <property type="match status" value="1"/>
</dbReference>
<evidence type="ECO:0000256" key="3">
    <source>
        <dbReference type="ARBA" id="ARBA00022448"/>
    </source>
</evidence>
<dbReference type="EMBL" id="LKHV02000001">
    <property type="protein sequence ID" value="MCS5707608.1"/>
    <property type="molecule type" value="Genomic_DNA"/>
</dbReference>
<dbReference type="GO" id="GO:0042910">
    <property type="term" value="F:xenobiotic transmembrane transporter activity"/>
    <property type="evidence" value="ECO:0007669"/>
    <property type="project" value="TreeGrafter"/>
</dbReference>
<dbReference type="PANTHER" id="PTHR32063:SF13">
    <property type="entry name" value="MULTIDRUG EFFLUX PUMP SUBUNIT ACRB-RELATED"/>
    <property type="match status" value="1"/>
</dbReference>
<dbReference type="OrthoDB" id="9757904at2"/>
<dbReference type="Pfam" id="PF00873">
    <property type="entry name" value="ACR_tran"/>
    <property type="match status" value="1"/>
</dbReference>
<dbReference type="Gene3D" id="3.30.2090.10">
    <property type="entry name" value="Multidrug efflux transporter AcrB TolC docking domain, DN and DC subdomains"/>
    <property type="match status" value="2"/>
</dbReference>
<feature type="transmembrane region" description="Helical" evidence="9">
    <location>
        <begin position="391"/>
        <end position="412"/>
    </location>
</feature>
<feature type="transmembrane region" description="Helical" evidence="9">
    <location>
        <begin position="896"/>
        <end position="916"/>
    </location>
</feature>
<dbReference type="NCBIfam" id="TIGR00915">
    <property type="entry name" value="2A0602"/>
    <property type="match status" value="1"/>
</dbReference>
<evidence type="ECO:0000256" key="8">
    <source>
        <dbReference type="ARBA" id="ARBA00023136"/>
    </source>
</evidence>
<dbReference type="InterPro" id="IPR001036">
    <property type="entry name" value="Acrflvin-R"/>
</dbReference>
<dbReference type="SUPFAM" id="SSF82866">
    <property type="entry name" value="Multidrug efflux transporter AcrB transmembrane domain"/>
    <property type="match status" value="2"/>
</dbReference>